<dbReference type="InterPro" id="IPR050639">
    <property type="entry name" value="SSR_resolvase"/>
</dbReference>
<evidence type="ECO:0000313" key="3">
    <source>
        <dbReference type="EMBL" id="RZS32498.1"/>
    </source>
</evidence>
<dbReference type="Pfam" id="PF07508">
    <property type="entry name" value="Recombinase"/>
    <property type="match status" value="1"/>
</dbReference>
<accession>A0A4Q7KHZ1</accession>
<keyword evidence="1" id="KW-0175">Coiled coil</keyword>
<dbReference type="SUPFAM" id="SSF53041">
    <property type="entry name" value="Resolvase-like"/>
    <property type="match status" value="1"/>
</dbReference>
<organism evidence="3 4">
    <name type="scientific">Herbihabitans rhizosphaerae</name>
    <dbReference type="NCBI Taxonomy" id="1872711"/>
    <lineage>
        <taxon>Bacteria</taxon>
        <taxon>Bacillati</taxon>
        <taxon>Actinomycetota</taxon>
        <taxon>Actinomycetes</taxon>
        <taxon>Pseudonocardiales</taxon>
        <taxon>Pseudonocardiaceae</taxon>
        <taxon>Herbihabitans</taxon>
    </lineage>
</organism>
<dbReference type="OrthoDB" id="4500247at2"/>
<dbReference type="InterPro" id="IPR006119">
    <property type="entry name" value="Resolv_N"/>
</dbReference>
<dbReference type="AlphaFoldDB" id="A0A4Q7KHZ1"/>
<evidence type="ECO:0000256" key="1">
    <source>
        <dbReference type="SAM" id="Coils"/>
    </source>
</evidence>
<dbReference type="InterPro" id="IPR011109">
    <property type="entry name" value="DNA_bind_recombinase_dom"/>
</dbReference>
<dbReference type="SMART" id="SM00857">
    <property type="entry name" value="Resolvase"/>
    <property type="match status" value="1"/>
</dbReference>
<dbReference type="GO" id="GO:0003677">
    <property type="term" value="F:DNA binding"/>
    <property type="evidence" value="ECO:0007669"/>
    <property type="project" value="InterPro"/>
</dbReference>
<sequence length="512" mass="57481">MVDDSKVSAGQGGQAPVFDSYGRLSWNPNTHELEKIETQWADNRVTIGRHGGVVGLELSDGLSAWKKGVRRKDFEKLLERAEQGLSNGIAVWHVDRLFRQPRDLERLIDLADKGFRVISSHGSRDLSDPDDRYILRIEVAQAAKASDDMSRRVKRRFAAYREKGRTTGGRPGFGFPRMDPDWVPGPGESEEDRPMLPARQIARERTALRRAVNAMVITAADKDTAPQMEIVRAWNAQGLRTVNGKEWVNNTVRATLLRPALAGRIEYDGVLVGRLPGKPIVDEKTWLRLRAMYEGRRRGAQVSRRYLASGLIRCGVCKRKLSGRMKDPGNGGEPVAVYWCNRQQRGCGKLYANARRVDNELRLMVIARLSDSRYAQALTAARARVSERLTELNTEIGEIEKLQDAYSDRLARREVTLDRFDAANRQLNDDLAPLLAERKELTGTSGGGADGEVRAMSAEQVAHDWKKAGIDQRRSMIADATGTDEIWIMPGRRGVGWKRERVQLIDPKNPPT</sequence>
<dbReference type="PANTHER" id="PTHR30461:SF23">
    <property type="entry name" value="DNA RECOMBINASE-RELATED"/>
    <property type="match status" value="1"/>
</dbReference>
<name>A0A4Q7KHZ1_9PSEU</name>
<dbReference type="Pfam" id="PF00239">
    <property type="entry name" value="Resolvase"/>
    <property type="match status" value="1"/>
</dbReference>
<proteinExistence type="predicted"/>
<feature type="domain" description="Recombinase" evidence="2">
    <location>
        <begin position="172"/>
        <end position="299"/>
    </location>
</feature>
<gene>
    <name evidence="3" type="ORF">EV193_112132</name>
</gene>
<keyword evidence="4" id="KW-1185">Reference proteome</keyword>
<dbReference type="CDD" id="cd00338">
    <property type="entry name" value="Ser_Recombinase"/>
    <property type="match status" value="1"/>
</dbReference>
<comment type="caution">
    <text evidence="3">The sequence shown here is derived from an EMBL/GenBank/DDBJ whole genome shotgun (WGS) entry which is preliminary data.</text>
</comment>
<dbReference type="Proteomes" id="UP000294257">
    <property type="component" value="Unassembled WGS sequence"/>
</dbReference>
<dbReference type="Gene3D" id="3.90.1750.20">
    <property type="entry name" value="Putative Large Serine Recombinase, Chain B, Domain 2"/>
    <property type="match status" value="1"/>
</dbReference>
<dbReference type="PROSITE" id="PS51737">
    <property type="entry name" value="RECOMBINASE_DNA_BIND"/>
    <property type="match status" value="1"/>
</dbReference>
<feature type="coiled-coil region" evidence="1">
    <location>
        <begin position="375"/>
        <end position="402"/>
    </location>
</feature>
<dbReference type="PANTHER" id="PTHR30461">
    <property type="entry name" value="DNA-INVERTASE FROM LAMBDOID PROPHAGE"/>
    <property type="match status" value="1"/>
</dbReference>
<protein>
    <submittedName>
        <fullName evidence="3">Recombinase</fullName>
    </submittedName>
</protein>
<reference evidence="3 4" key="1">
    <citation type="submission" date="2019-02" db="EMBL/GenBank/DDBJ databases">
        <title>Genomic Encyclopedia of Type Strains, Phase IV (KMG-IV): sequencing the most valuable type-strain genomes for metagenomic binning, comparative biology and taxonomic classification.</title>
        <authorList>
            <person name="Goeker M."/>
        </authorList>
    </citation>
    <scope>NUCLEOTIDE SEQUENCE [LARGE SCALE GENOMIC DNA]</scope>
    <source>
        <strain evidence="3 4">DSM 101727</strain>
    </source>
</reference>
<dbReference type="InterPro" id="IPR036162">
    <property type="entry name" value="Resolvase-like_N_sf"/>
</dbReference>
<evidence type="ECO:0000313" key="4">
    <source>
        <dbReference type="Proteomes" id="UP000294257"/>
    </source>
</evidence>
<dbReference type="InterPro" id="IPR038109">
    <property type="entry name" value="DNA_bind_recomb_sf"/>
</dbReference>
<evidence type="ECO:0000259" key="2">
    <source>
        <dbReference type="PROSITE" id="PS51737"/>
    </source>
</evidence>
<dbReference type="Gene3D" id="3.40.50.1390">
    <property type="entry name" value="Resolvase, N-terminal catalytic domain"/>
    <property type="match status" value="1"/>
</dbReference>
<dbReference type="EMBL" id="SGWQ01000012">
    <property type="protein sequence ID" value="RZS32498.1"/>
    <property type="molecule type" value="Genomic_DNA"/>
</dbReference>
<dbReference type="GO" id="GO:0000150">
    <property type="term" value="F:DNA strand exchange activity"/>
    <property type="evidence" value="ECO:0007669"/>
    <property type="project" value="InterPro"/>
</dbReference>